<dbReference type="EMBL" id="FWEV01000110">
    <property type="protein sequence ID" value="SLM29793.1"/>
    <property type="molecule type" value="Genomic_DNA"/>
</dbReference>
<accession>A0A1W1HBH4</accession>
<reference evidence="2 3" key="1">
    <citation type="submission" date="2017-03" db="EMBL/GenBank/DDBJ databases">
        <authorList>
            <person name="Afonso C.L."/>
            <person name="Miller P.J."/>
            <person name="Scott M.A."/>
            <person name="Spackman E."/>
            <person name="Goraichik I."/>
            <person name="Dimitrov K.M."/>
            <person name="Suarez D.L."/>
            <person name="Swayne D.E."/>
        </authorList>
    </citation>
    <scope>NUCLEOTIDE SEQUENCE [LARGE SCALE GENOMIC DNA]</scope>
    <source>
        <strain evidence="2">PRJEB14757</strain>
    </source>
</reference>
<name>A0A1W1HBH4_9BACT</name>
<dbReference type="RefSeq" id="WP_080806967.1">
    <property type="nucleotide sequence ID" value="NZ_LT828555.1"/>
</dbReference>
<dbReference type="Proteomes" id="UP000191931">
    <property type="component" value="Unassembled WGS sequence"/>
</dbReference>
<evidence type="ECO:0000313" key="2">
    <source>
        <dbReference type="EMBL" id="SLM29793.1"/>
    </source>
</evidence>
<dbReference type="AlphaFoldDB" id="A0A1W1HBH4"/>
<protein>
    <submittedName>
        <fullName evidence="2">Uncharacterized protein</fullName>
    </submittedName>
</protein>
<feature type="coiled-coil region" evidence="1">
    <location>
        <begin position="1"/>
        <end position="70"/>
    </location>
</feature>
<keyword evidence="1" id="KW-0175">Coiled coil</keyword>
<sequence>MQEIKNEIVKATERVKEAKAALKEAKKAERIQWKQELFEDFKKRALERAVEAENKKKTRLKNKAQQVLDNAFQTVCKLIPDEEERALFLESYGQC</sequence>
<gene>
    <name evidence="2" type="ORF">MTBBW1_1980015</name>
</gene>
<evidence type="ECO:0000256" key="1">
    <source>
        <dbReference type="SAM" id="Coils"/>
    </source>
</evidence>
<evidence type="ECO:0000313" key="3">
    <source>
        <dbReference type="Proteomes" id="UP000191931"/>
    </source>
</evidence>
<keyword evidence="3" id="KW-1185">Reference proteome</keyword>
<proteinExistence type="predicted"/>
<organism evidence="2 3">
    <name type="scientific">Desulfamplus magnetovallimortis</name>
    <dbReference type="NCBI Taxonomy" id="1246637"/>
    <lineage>
        <taxon>Bacteria</taxon>
        <taxon>Pseudomonadati</taxon>
        <taxon>Thermodesulfobacteriota</taxon>
        <taxon>Desulfobacteria</taxon>
        <taxon>Desulfobacterales</taxon>
        <taxon>Desulfobacteraceae</taxon>
        <taxon>Desulfamplus</taxon>
    </lineage>
</organism>